<keyword evidence="1" id="KW-0175">Coiled coil</keyword>
<evidence type="ECO:0000256" key="2">
    <source>
        <dbReference type="SAM" id="MobiDB-lite"/>
    </source>
</evidence>
<evidence type="ECO:0000313" key="3">
    <source>
        <dbReference type="EMBL" id="PMD19901.1"/>
    </source>
</evidence>
<feature type="coiled-coil region" evidence="1">
    <location>
        <begin position="207"/>
        <end position="255"/>
    </location>
</feature>
<evidence type="ECO:0000256" key="1">
    <source>
        <dbReference type="SAM" id="Coils"/>
    </source>
</evidence>
<dbReference type="Proteomes" id="UP000235672">
    <property type="component" value="Unassembled WGS sequence"/>
</dbReference>
<accession>A0A2J6Q0V0</accession>
<dbReference type="AlphaFoldDB" id="A0A2J6Q0V0"/>
<gene>
    <name evidence="3" type="ORF">NA56DRAFT_690122</name>
</gene>
<reference evidence="3 4" key="1">
    <citation type="submission" date="2016-05" db="EMBL/GenBank/DDBJ databases">
        <title>A degradative enzymes factory behind the ericoid mycorrhizal symbiosis.</title>
        <authorList>
            <consortium name="DOE Joint Genome Institute"/>
            <person name="Martino E."/>
            <person name="Morin E."/>
            <person name="Grelet G."/>
            <person name="Kuo A."/>
            <person name="Kohler A."/>
            <person name="Daghino S."/>
            <person name="Barry K."/>
            <person name="Choi C."/>
            <person name="Cichocki N."/>
            <person name="Clum A."/>
            <person name="Copeland A."/>
            <person name="Hainaut M."/>
            <person name="Haridas S."/>
            <person name="Labutti K."/>
            <person name="Lindquist E."/>
            <person name="Lipzen A."/>
            <person name="Khouja H.-R."/>
            <person name="Murat C."/>
            <person name="Ohm R."/>
            <person name="Olson A."/>
            <person name="Spatafora J."/>
            <person name="Veneault-Fourrey C."/>
            <person name="Henrissat B."/>
            <person name="Grigoriev I."/>
            <person name="Martin F."/>
            <person name="Perotto S."/>
        </authorList>
    </citation>
    <scope>NUCLEOTIDE SEQUENCE [LARGE SCALE GENOMIC DNA]</scope>
    <source>
        <strain evidence="3 4">UAMH 7357</strain>
    </source>
</reference>
<organism evidence="3 4">
    <name type="scientific">Hyaloscypha hepaticicola</name>
    <dbReference type="NCBI Taxonomy" id="2082293"/>
    <lineage>
        <taxon>Eukaryota</taxon>
        <taxon>Fungi</taxon>
        <taxon>Dikarya</taxon>
        <taxon>Ascomycota</taxon>
        <taxon>Pezizomycotina</taxon>
        <taxon>Leotiomycetes</taxon>
        <taxon>Helotiales</taxon>
        <taxon>Hyaloscyphaceae</taxon>
        <taxon>Hyaloscypha</taxon>
    </lineage>
</organism>
<dbReference type="EMBL" id="KZ613487">
    <property type="protein sequence ID" value="PMD19901.1"/>
    <property type="molecule type" value="Genomic_DNA"/>
</dbReference>
<dbReference type="STRING" id="1745343.A0A2J6Q0V0"/>
<feature type="region of interest" description="Disordered" evidence="2">
    <location>
        <begin position="1"/>
        <end position="73"/>
    </location>
</feature>
<dbReference type="OrthoDB" id="4156714at2759"/>
<keyword evidence="4" id="KW-1185">Reference proteome</keyword>
<name>A0A2J6Q0V0_9HELO</name>
<evidence type="ECO:0000313" key="4">
    <source>
        <dbReference type="Proteomes" id="UP000235672"/>
    </source>
</evidence>
<sequence length="575" mass="64862">MCMGSADSHPKMYDPVFFPDPHTSSHPEEQPETTEVVPQNAPLPSDSNAFVGLAEPEKVQPPPSEGPSLPVPKLSNIETTDVGPASIAPPNTKSNFRIRNQESRHAEAVEIRAEAMRDQVQTYSQGGATLHPAYPPVGDGSGSGGPPSMEMARNDYNFPSPLESGRGALENLMDLVNRKFFNKKTSDHDKQKCQQLANGLHNKLYQLEQSKSRLEAAHHQVSRLNQDIQKHAEREARLQQEVYNLEEKNAKLHERCNKFDENLRVIQEKSLRHVSSGRWLAQDDLNTYATLRSLRDQIKSWAVKFSIKYLQEVDYLHSEDRQEDLGKLKSYLGSVFDGTEAELAPTDISATKVTSIMLTALLAHEVHEKVVGNPFFFLDSGVAQNSQPPSSLFLNVYNQLIRVNATEAHQWRCQMIRALSEQPRGMDSKTAPQFKFLSQKHATCTQLMNNFLSGPARFLLRNLQDPEDVQVRGQEVFNIWMLAGNLSTDLWTQLPYTQCHYLRELQSARFHFNSPRAEAHRLYRLEDGDSRLNERDVSMVIYPAVLAAGNVDGEGYDEERVLVKATVWLSCNGKD</sequence>
<proteinExistence type="predicted"/>
<protein>
    <submittedName>
        <fullName evidence="3">Uncharacterized protein</fullName>
    </submittedName>
</protein>